<feature type="transmembrane region" description="Helical" evidence="15">
    <location>
        <begin position="1233"/>
        <end position="1256"/>
    </location>
</feature>
<keyword evidence="4" id="KW-0153">Cholesterol metabolism</keyword>
<feature type="transmembrane region" description="Helical" evidence="15">
    <location>
        <begin position="266"/>
        <end position="291"/>
    </location>
</feature>
<keyword evidence="11" id="KW-1207">Sterol metabolism</keyword>
<feature type="domain" description="SSD" evidence="17">
    <location>
        <begin position="619"/>
        <end position="788"/>
    </location>
</feature>
<evidence type="ECO:0000256" key="3">
    <source>
        <dbReference type="ARBA" id="ARBA00022448"/>
    </source>
</evidence>
<dbReference type="Gene3D" id="1.20.1640.10">
    <property type="entry name" value="Multidrug efflux transporter AcrB transmembrane domain"/>
    <property type="match status" value="2"/>
</dbReference>
<dbReference type="PANTHER" id="PTHR45727">
    <property type="entry name" value="NPC INTRACELLULAR CHOLESTEROL TRANSPORTER 1"/>
    <property type="match status" value="1"/>
</dbReference>
<organism evidence="19">
    <name type="scientific">Thrips palmi</name>
    <name type="common">Melon thrips</name>
    <dbReference type="NCBI Taxonomy" id="161013"/>
    <lineage>
        <taxon>Eukaryota</taxon>
        <taxon>Metazoa</taxon>
        <taxon>Ecdysozoa</taxon>
        <taxon>Arthropoda</taxon>
        <taxon>Hexapoda</taxon>
        <taxon>Insecta</taxon>
        <taxon>Pterygota</taxon>
        <taxon>Neoptera</taxon>
        <taxon>Paraneoptera</taxon>
        <taxon>Thysanoptera</taxon>
        <taxon>Terebrantia</taxon>
        <taxon>Thripoidea</taxon>
        <taxon>Thripidae</taxon>
        <taxon>Thrips</taxon>
    </lineage>
</organism>
<dbReference type="PROSITE" id="PS50156">
    <property type="entry name" value="SSD"/>
    <property type="match status" value="1"/>
</dbReference>
<evidence type="ECO:0000256" key="11">
    <source>
        <dbReference type="ARBA" id="ARBA00023166"/>
    </source>
</evidence>
<dbReference type="Proteomes" id="UP000515158">
    <property type="component" value="Unplaced"/>
</dbReference>
<comment type="similarity">
    <text evidence="2">Belongs to the patched family.</text>
</comment>
<keyword evidence="13" id="KW-0753">Steroid metabolism</keyword>
<evidence type="ECO:0000256" key="7">
    <source>
        <dbReference type="ARBA" id="ARBA00022989"/>
    </source>
</evidence>
<dbReference type="InterPro" id="IPR032190">
    <property type="entry name" value="NPC1_N"/>
</dbReference>
<feature type="transmembrane region" description="Helical" evidence="15">
    <location>
        <begin position="764"/>
        <end position="788"/>
    </location>
</feature>
<dbReference type="InParanoid" id="A0A6P9AEW8"/>
<feature type="transmembrane region" description="Helical" evidence="15">
    <location>
        <begin position="1096"/>
        <end position="1119"/>
    </location>
</feature>
<evidence type="ECO:0000256" key="14">
    <source>
        <dbReference type="ARBA" id="ARBA00034049"/>
    </source>
</evidence>
<dbReference type="GO" id="GO:0005319">
    <property type="term" value="F:lipid transporter activity"/>
    <property type="evidence" value="ECO:0007669"/>
    <property type="project" value="InterPro"/>
</dbReference>
<evidence type="ECO:0000256" key="15">
    <source>
        <dbReference type="SAM" id="Phobius"/>
    </source>
</evidence>
<dbReference type="NCBIfam" id="TIGR00917">
    <property type="entry name" value="2A060601"/>
    <property type="match status" value="1"/>
</dbReference>
<dbReference type="Pfam" id="PF16414">
    <property type="entry name" value="NPC1_N"/>
    <property type="match status" value="1"/>
</dbReference>
<dbReference type="PANTHER" id="PTHR45727:SF6">
    <property type="entry name" value="NPC INTRACELLULAR CHOLESTEROL TRANSPORTER 1 HOMOLOG 1B"/>
    <property type="match status" value="1"/>
</dbReference>
<feature type="transmembrane region" description="Helical" evidence="15">
    <location>
        <begin position="1195"/>
        <end position="1221"/>
    </location>
</feature>
<keyword evidence="6 16" id="KW-0732">Signal</keyword>
<keyword evidence="12" id="KW-0325">Glycoprotein</keyword>
<keyword evidence="7 15" id="KW-1133">Transmembrane helix</keyword>
<dbReference type="Pfam" id="PF22314">
    <property type="entry name" value="NPC1_MLD"/>
    <property type="match status" value="1"/>
</dbReference>
<gene>
    <name evidence="19" type="primary">LOC117654371</name>
</gene>
<keyword evidence="3" id="KW-0813">Transport</keyword>
<evidence type="ECO:0000259" key="17">
    <source>
        <dbReference type="PROSITE" id="PS50156"/>
    </source>
</evidence>
<keyword evidence="9 15" id="KW-0472">Membrane</keyword>
<feature type="transmembrane region" description="Helical" evidence="15">
    <location>
        <begin position="343"/>
        <end position="367"/>
    </location>
</feature>
<dbReference type="SUPFAM" id="SSF82866">
    <property type="entry name" value="Multidrug efflux transporter AcrB transmembrane domain"/>
    <property type="match status" value="2"/>
</dbReference>
<reference evidence="19" key="1">
    <citation type="submission" date="2025-08" db="UniProtKB">
        <authorList>
            <consortium name="RefSeq"/>
        </authorList>
    </citation>
    <scope>IDENTIFICATION</scope>
    <source>
        <tissue evidence="19">Total insect</tissue>
    </source>
</reference>
<dbReference type="GO" id="GO:0008203">
    <property type="term" value="P:cholesterol metabolic process"/>
    <property type="evidence" value="ECO:0007669"/>
    <property type="project" value="UniProtKB-KW"/>
</dbReference>
<evidence type="ECO:0000256" key="13">
    <source>
        <dbReference type="ARBA" id="ARBA00023221"/>
    </source>
</evidence>
<keyword evidence="8" id="KW-0443">Lipid metabolism</keyword>
<evidence type="ECO:0000256" key="6">
    <source>
        <dbReference type="ARBA" id="ARBA00022729"/>
    </source>
</evidence>
<feature type="transmembrane region" description="Helical" evidence="15">
    <location>
        <begin position="682"/>
        <end position="703"/>
    </location>
</feature>
<accession>A0A6P9AEW8</accession>
<dbReference type="Pfam" id="PF12349">
    <property type="entry name" value="Sterol-sensing"/>
    <property type="match status" value="1"/>
</dbReference>
<evidence type="ECO:0000256" key="16">
    <source>
        <dbReference type="SAM" id="SignalP"/>
    </source>
</evidence>
<keyword evidence="5 15" id="KW-0812">Transmembrane</keyword>
<proteinExistence type="inferred from homology"/>
<dbReference type="InterPro" id="IPR004765">
    <property type="entry name" value="NPC1-like"/>
</dbReference>
<evidence type="ECO:0000256" key="4">
    <source>
        <dbReference type="ARBA" id="ARBA00022548"/>
    </source>
</evidence>
<dbReference type="InterPro" id="IPR053958">
    <property type="entry name" value="HMGCR/SNAP/NPC1-like_SSD"/>
</dbReference>
<dbReference type="GO" id="GO:0030299">
    <property type="term" value="P:intestinal cholesterol absorption"/>
    <property type="evidence" value="ECO:0007669"/>
    <property type="project" value="TreeGrafter"/>
</dbReference>
<dbReference type="InterPro" id="IPR053956">
    <property type="entry name" value="NPC1_MLD"/>
</dbReference>
<dbReference type="GO" id="GO:0005886">
    <property type="term" value="C:plasma membrane"/>
    <property type="evidence" value="ECO:0007669"/>
    <property type="project" value="TreeGrafter"/>
</dbReference>
<dbReference type="GO" id="GO:0015485">
    <property type="term" value="F:cholesterol binding"/>
    <property type="evidence" value="ECO:0007669"/>
    <property type="project" value="TreeGrafter"/>
</dbReference>
<feature type="transmembrane region" description="Helical" evidence="15">
    <location>
        <begin position="1156"/>
        <end position="1174"/>
    </location>
</feature>
<feature type="transmembrane region" description="Helical" evidence="15">
    <location>
        <begin position="653"/>
        <end position="676"/>
    </location>
</feature>
<feature type="transmembrane region" description="Helical" evidence="15">
    <location>
        <begin position="623"/>
        <end position="641"/>
    </location>
</feature>
<evidence type="ECO:0000313" key="18">
    <source>
        <dbReference type="Proteomes" id="UP000515158"/>
    </source>
</evidence>
<dbReference type="RefSeq" id="XP_034256867.1">
    <property type="nucleotide sequence ID" value="XM_034400976.1"/>
</dbReference>
<feature type="chain" id="PRO_5027863519" evidence="16">
    <location>
        <begin position="24"/>
        <end position="1293"/>
    </location>
</feature>
<sequence>MASPTAILGAAIILCTLTARVTADTGKCVWYDECNVNEKGFKQNCVYSGPPKKMTSAAGIERLRADCPNLFDENGDAYVCCSEAQVETMHANLLKAAGIYSRCPSCFRNFFNIFCEMTCSPTQSEFLEPVQTKTNADGNKYVTELNFYTTQDSMDNVFDSCKGVIMPQSGKYATDIACGAYDASTCTTERWFKYMGEDNPFSPFVIKFLTTRGTFDDMSNRVIPTVRCNESADASSEPCSCVDCPISCPSDDASVFKPRKSIFIDVLGIDIFVFSAVLGYLVILVGTAVFVRLKILRRRKQQSEAAADAYFIPDPPVQNMKPSRLEQWGYKWEVMVENGFRRLGFVCASYPVVVFFVASWLLAVLIYQAGNIELVSNPVQLWASPTSQSRKEKDYFDAHFGPFYRPAQIFIKAVNLPEITHEMPQGNVSFGPVFSKDFLLQVRELQMAIQDLGREEGLPLEQVCFAPLQNDFTGPVTVDKCTIQTIWGYFQNSLEKFNKEGEKNGLKTNYLNVIYDCLQNSYDPSCLAPYGGPAENLLVVGGFLDDANKTMVQSNALVMNFILNNHVKEEDNKPAMEWEQKLIDFLQDWEKTKKPDYMDIAFMVERSIQDEIQRVSVTSTGTILISYGCMFLYVALALGRITTWKRLLVDSKIIVAVCGVASVGLSVLAAMGWFAYLKYPAILLTLEAVPFLVLAVGVDNLFIVVGWHERLLDLDNNPKAKPSVARVAATLGHAGPSMLLSTLAEEGCFLIGSLSDMPAVKSFALLSAVALLINFVLQVTVLVAVLALHERRLLSGRLDVLCCMTVEAAPPGKSGRFVERLFQSKLAPFLMRRWVRVAVPLVFIGLVFATLPCLPRENIGLDQSLAMTKDSYVFKYFQFLKEVLSIGPPVYFVVTKGLNYTIPEHQNLICGGIGCRSDSLATAITAASKTPEWSHIARPASSWIDDLFDWTTLETCCKVFANNGSFCPHDRKSPVCNSCQVAVDGANKRPSAAAIRKFLPGFLMDIPDTDCAKGGVASYASGVNYVLGDSGMSEVGDSYFMGYHTRVRTSPDYYEGIRAARKITDAMEKKINSELQLEEHVRVFPYSVFYVYYEQYLAIVWTMTGSLIQSLLLLFFIMTLLNGFDLVASSIVGGIVVAILLEMVAVMYLWDVELNALSSVNLVVAMGIAVEFNSHVMHAFQKSTAPTRVARAQEALVETGSSIFSGIFLTKFSGILVLAFAPVQVMQVYYFRMYLMMVILGALHGLVLLPVVLSFIGPRVNRARLQDLANRQQRDALLDGSEGPSTSESSRSQ</sequence>
<dbReference type="GeneID" id="117654371"/>
<dbReference type="GO" id="GO:0042632">
    <property type="term" value="P:cholesterol homeostasis"/>
    <property type="evidence" value="ECO:0007669"/>
    <property type="project" value="TreeGrafter"/>
</dbReference>
<feature type="transmembrane region" description="Helical" evidence="15">
    <location>
        <begin position="1126"/>
        <end position="1150"/>
    </location>
</feature>
<evidence type="ECO:0000256" key="10">
    <source>
        <dbReference type="ARBA" id="ARBA00023157"/>
    </source>
</evidence>
<comment type="catalytic activity">
    <reaction evidence="14">
        <text>cholesterol(in) = cholesterol(out)</text>
        <dbReference type="Rhea" id="RHEA:39747"/>
        <dbReference type="ChEBI" id="CHEBI:16113"/>
    </reaction>
</comment>
<evidence type="ECO:0000256" key="5">
    <source>
        <dbReference type="ARBA" id="ARBA00022692"/>
    </source>
</evidence>
<evidence type="ECO:0000313" key="19">
    <source>
        <dbReference type="RefSeq" id="XP_034256867.1"/>
    </source>
</evidence>
<name>A0A6P9AEW8_THRPL</name>
<evidence type="ECO:0000256" key="8">
    <source>
        <dbReference type="ARBA" id="ARBA00023098"/>
    </source>
</evidence>
<keyword evidence="10" id="KW-1015">Disulfide bond</keyword>
<dbReference type="InterPro" id="IPR000731">
    <property type="entry name" value="SSD"/>
</dbReference>
<dbReference type="KEGG" id="tpal:117654371"/>
<keyword evidence="18" id="KW-1185">Reference proteome</keyword>
<protein>
    <submittedName>
        <fullName evidence="19">NPC intracellular cholesterol transporter 1 homolog 1b-like</fullName>
    </submittedName>
</protein>
<comment type="subcellular location">
    <subcellularLocation>
        <location evidence="1">Endomembrane system</location>
        <topology evidence="1">Multi-pass membrane protein</topology>
    </subcellularLocation>
</comment>
<dbReference type="GO" id="GO:0015918">
    <property type="term" value="P:sterol transport"/>
    <property type="evidence" value="ECO:0007669"/>
    <property type="project" value="TreeGrafter"/>
</dbReference>
<evidence type="ECO:0000256" key="1">
    <source>
        <dbReference type="ARBA" id="ARBA00004127"/>
    </source>
</evidence>
<dbReference type="OrthoDB" id="6510177at2759"/>
<evidence type="ECO:0000256" key="2">
    <source>
        <dbReference type="ARBA" id="ARBA00005585"/>
    </source>
</evidence>
<evidence type="ECO:0000256" key="9">
    <source>
        <dbReference type="ARBA" id="ARBA00023136"/>
    </source>
</evidence>
<dbReference type="GO" id="GO:0012505">
    <property type="term" value="C:endomembrane system"/>
    <property type="evidence" value="ECO:0007669"/>
    <property type="project" value="UniProtKB-SubCell"/>
</dbReference>
<evidence type="ECO:0000256" key="12">
    <source>
        <dbReference type="ARBA" id="ARBA00023180"/>
    </source>
</evidence>
<feature type="signal peptide" evidence="16">
    <location>
        <begin position="1"/>
        <end position="23"/>
    </location>
</feature>